<dbReference type="Gene3D" id="3.40.1190.10">
    <property type="entry name" value="Mur-like, catalytic domain"/>
    <property type="match status" value="1"/>
</dbReference>
<dbReference type="PANTHER" id="PTHR43445">
    <property type="entry name" value="UDP-N-ACETYLMURAMATE--L-ALANINE LIGASE-RELATED"/>
    <property type="match status" value="1"/>
</dbReference>
<dbReference type="EMBL" id="AJWZ01003004">
    <property type="protein sequence ID" value="EKC69405.1"/>
    <property type="molecule type" value="Genomic_DNA"/>
</dbReference>
<evidence type="ECO:0000313" key="3">
    <source>
        <dbReference type="EMBL" id="EKC69405.1"/>
    </source>
</evidence>
<dbReference type="Gene3D" id="3.90.190.20">
    <property type="entry name" value="Mur ligase, C-terminal domain"/>
    <property type="match status" value="1"/>
</dbReference>
<dbReference type="InterPro" id="IPR004101">
    <property type="entry name" value="Mur_ligase_C"/>
</dbReference>
<dbReference type="InterPro" id="IPR036565">
    <property type="entry name" value="Mur-like_cat_sf"/>
</dbReference>
<dbReference type="GO" id="GO:0016881">
    <property type="term" value="F:acid-amino acid ligase activity"/>
    <property type="evidence" value="ECO:0007669"/>
    <property type="project" value="InterPro"/>
</dbReference>
<sequence length="182" mass="20222">NSFLSFAPTIGIILNVAADHLDFFKDLDDIRHSFRRYAELIPEGGALVINSDIDNLDYFTEGLKCNVITVGSDPEKSMYSAANITYDEFARGSYDLVVNGETKTHIVLKVTGEHNIYNSLASIAAAHFMGIDDNSIIAGLQQYGGTDRRFQYKGKLGDITVIDDYAHHPDEIRATIKTAKHY</sequence>
<dbReference type="SUPFAM" id="SSF53244">
    <property type="entry name" value="MurD-like peptide ligases, peptide-binding domain"/>
    <property type="match status" value="1"/>
</dbReference>
<protein>
    <submittedName>
        <fullName evidence="3">UDP-N-acetylmuramate--L-alanine ligase</fullName>
    </submittedName>
</protein>
<evidence type="ECO:0000259" key="1">
    <source>
        <dbReference type="Pfam" id="PF02875"/>
    </source>
</evidence>
<gene>
    <name evidence="3" type="ORF">OBE_04425</name>
</gene>
<feature type="domain" description="Mur ligase C-terminal" evidence="1">
    <location>
        <begin position="148"/>
        <end position="181"/>
    </location>
</feature>
<dbReference type="AlphaFoldDB" id="K1TT74"/>
<dbReference type="Pfam" id="PF02875">
    <property type="entry name" value="Mur_ligase_C"/>
    <property type="match status" value="1"/>
</dbReference>
<proteinExistence type="predicted"/>
<name>K1TT74_9ZZZZ</name>
<dbReference type="InterPro" id="IPR036615">
    <property type="entry name" value="Mur_ligase_C_dom_sf"/>
</dbReference>
<dbReference type="InterPro" id="IPR050061">
    <property type="entry name" value="MurCDEF_pg_biosynth"/>
</dbReference>
<comment type="caution">
    <text evidence="3">The sequence shown here is derived from an EMBL/GenBank/DDBJ whole genome shotgun (WGS) entry which is preliminary data.</text>
</comment>
<dbReference type="SUPFAM" id="SSF53623">
    <property type="entry name" value="MurD-like peptide ligases, catalytic domain"/>
    <property type="match status" value="1"/>
</dbReference>
<dbReference type="InterPro" id="IPR013221">
    <property type="entry name" value="Mur_ligase_cen"/>
</dbReference>
<evidence type="ECO:0000259" key="2">
    <source>
        <dbReference type="Pfam" id="PF08245"/>
    </source>
</evidence>
<feature type="non-terminal residue" evidence="3">
    <location>
        <position position="1"/>
    </location>
</feature>
<feature type="domain" description="Mur ligase central" evidence="2">
    <location>
        <begin position="6"/>
        <end position="126"/>
    </location>
</feature>
<keyword evidence="3" id="KW-0436">Ligase</keyword>
<reference evidence="3" key="1">
    <citation type="journal article" date="2013" name="Environ. Microbiol.">
        <title>Microbiota from the distal guts of lean and obese adolescents exhibit partial functional redundancy besides clear differences in community structure.</title>
        <authorList>
            <person name="Ferrer M."/>
            <person name="Ruiz A."/>
            <person name="Lanza F."/>
            <person name="Haange S.B."/>
            <person name="Oberbach A."/>
            <person name="Till H."/>
            <person name="Bargiela R."/>
            <person name="Campoy C."/>
            <person name="Segura M.T."/>
            <person name="Richter M."/>
            <person name="von Bergen M."/>
            <person name="Seifert J."/>
            <person name="Suarez A."/>
        </authorList>
    </citation>
    <scope>NUCLEOTIDE SEQUENCE</scope>
</reference>
<dbReference type="PANTHER" id="PTHR43445:SF3">
    <property type="entry name" value="UDP-N-ACETYLMURAMATE--L-ALANINE LIGASE"/>
    <property type="match status" value="1"/>
</dbReference>
<dbReference type="GO" id="GO:0005524">
    <property type="term" value="F:ATP binding"/>
    <property type="evidence" value="ECO:0007669"/>
    <property type="project" value="InterPro"/>
</dbReference>
<feature type="non-terminal residue" evidence="3">
    <location>
        <position position="182"/>
    </location>
</feature>
<organism evidence="3">
    <name type="scientific">human gut metagenome</name>
    <dbReference type="NCBI Taxonomy" id="408170"/>
    <lineage>
        <taxon>unclassified sequences</taxon>
        <taxon>metagenomes</taxon>
        <taxon>organismal metagenomes</taxon>
    </lineage>
</organism>
<accession>K1TT74</accession>
<dbReference type="Pfam" id="PF08245">
    <property type="entry name" value="Mur_ligase_M"/>
    <property type="match status" value="1"/>
</dbReference>